<dbReference type="EMBL" id="JACAQD010000160">
    <property type="protein sequence ID" value="NWC37583.1"/>
    <property type="molecule type" value="Genomic_DNA"/>
</dbReference>
<dbReference type="Proteomes" id="UP000520592">
    <property type="component" value="Unassembled WGS sequence"/>
</dbReference>
<accession>A0A7Y7YJA3</accession>
<name>A0A7Y7YJA3_9PSED</name>
<proteinExistence type="predicted"/>
<comment type="caution">
    <text evidence="1">The sequence shown here is derived from an EMBL/GenBank/DDBJ whole genome shotgun (WGS) entry which is preliminary data.</text>
</comment>
<organism evidence="1 2">
    <name type="scientific">Pseudomonas gingeri</name>
    <dbReference type="NCBI Taxonomy" id="117681"/>
    <lineage>
        <taxon>Bacteria</taxon>
        <taxon>Pseudomonadati</taxon>
        <taxon>Pseudomonadota</taxon>
        <taxon>Gammaproteobacteria</taxon>
        <taxon>Pseudomonadales</taxon>
        <taxon>Pseudomonadaceae</taxon>
        <taxon>Pseudomonas</taxon>
    </lineage>
</organism>
<gene>
    <name evidence="1" type="ORF">HX876_35165</name>
</gene>
<evidence type="ECO:0000313" key="2">
    <source>
        <dbReference type="Proteomes" id="UP000520592"/>
    </source>
</evidence>
<reference evidence="1 2" key="1">
    <citation type="submission" date="2020-04" db="EMBL/GenBank/DDBJ databases">
        <title>Molecular characterization of pseudomonads from Agaricus bisporus reveal novel blotch 2 pathogens in Western Europe.</title>
        <authorList>
            <person name="Taparia T."/>
            <person name="Krijger M."/>
            <person name="Haynes E."/>
            <person name="Elpinstone J.G."/>
            <person name="Noble R."/>
            <person name="Van Der Wolf J."/>
        </authorList>
    </citation>
    <scope>NUCLEOTIDE SEQUENCE [LARGE SCALE GENOMIC DNA]</scope>
    <source>
        <strain evidence="1 2">IPO3737</strain>
    </source>
</reference>
<protein>
    <submittedName>
        <fullName evidence="1">DUF726 domain-containing protein</fullName>
    </submittedName>
</protein>
<sequence length="125" mass="14190">RKGTLEKIKEHLGAQTEVWTIFNKKITNPKHSLTDRPLISEDEAVSLEGLNEKMREQLGANYREVFPLSALPAFLASTDHFAPHSQNATRRTKILADFNAEELLEKTRLRAFLYLLNGKLLDGSD</sequence>
<dbReference type="AlphaFoldDB" id="A0A7Y7YJA3"/>
<feature type="non-terminal residue" evidence="1">
    <location>
        <position position="125"/>
    </location>
</feature>
<feature type="non-terminal residue" evidence="1">
    <location>
        <position position="1"/>
    </location>
</feature>
<evidence type="ECO:0000313" key="1">
    <source>
        <dbReference type="EMBL" id="NWC37583.1"/>
    </source>
</evidence>